<accession>A0A370XBZ7</accession>
<comment type="caution">
    <text evidence="2">The sequence shown here is derived from an EMBL/GenBank/DDBJ whole genome shotgun (WGS) entry which is preliminary data.</text>
</comment>
<gene>
    <name evidence="2" type="ORF">DWU99_00495</name>
</gene>
<name>A0A370XBZ7_9GAMM</name>
<dbReference type="AlphaFoldDB" id="A0A370XBZ7"/>
<dbReference type="EMBL" id="QRBF01000001">
    <property type="protein sequence ID" value="RDS85790.1"/>
    <property type="molecule type" value="Genomic_DNA"/>
</dbReference>
<feature type="domain" description="XAC0095-like" evidence="1">
    <location>
        <begin position="15"/>
        <end position="76"/>
    </location>
</feature>
<dbReference type="InterPro" id="IPR058099">
    <property type="entry name" value="T3SS_XAC0095_dom"/>
</dbReference>
<sequence>MAGHIPTSTQPFPETHYKLPEAAFENLREIRDDLRRMADFAAAHLPYDRELTLYRNTLAHCFEHLADRLTVVVDNCEIAQGNVR</sequence>
<dbReference type="RefSeq" id="WP_115476041.1">
    <property type="nucleotide sequence ID" value="NZ_QRBF01000001.1"/>
</dbReference>
<evidence type="ECO:0000313" key="3">
    <source>
        <dbReference type="Proteomes" id="UP000255334"/>
    </source>
</evidence>
<dbReference type="Pfam" id="PF26642">
    <property type="entry name" value="XAC0095_dom"/>
    <property type="match status" value="1"/>
</dbReference>
<proteinExistence type="predicted"/>
<evidence type="ECO:0000313" key="2">
    <source>
        <dbReference type="EMBL" id="RDS85790.1"/>
    </source>
</evidence>
<evidence type="ECO:0000259" key="1">
    <source>
        <dbReference type="Pfam" id="PF26642"/>
    </source>
</evidence>
<dbReference type="Proteomes" id="UP000255334">
    <property type="component" value="Unassembled WGS sequence"/>
</dbReference>
<protein>
    <recommendedName>
        <fullName evidence="1">XAC0095-like domain-containing protein</fullName>
    </recommendedName>
</protein>
<organism evidence="2 3">
    <name type="scientific">Dyella psychrodurans</name>
    <dbReference type="NCBI Taxonomy" id="1927960"/>
    <lineage>
        <taxon>Bacteria</taxon>
        <taxon>Pseudomonadati</taxon>
        <taxon>Pseudomonadota</taxon>
        <taxon>Gammaproteobacteria</taxon>
        <taxon>Lysobacterales</taxon>
        <taxon>Rhodanobacteraceae</taxon>
        <taxon>Dyella</taxon>
    </lineage>
</organism>
<dbReference type="NCBIfam" id="NF047335">
    <property type="entry name" value="T3SS_XAC0095"/>
    <property type="match status" value="1"/>
</dbReference>
<keyword evidence="3" id="KW-1185">Reference proteome</keyword>
<reference evidence="2 3" key="1">
    <citation type="submission" date="2018-07" db="EMBL/GenBank/DDBJ databases">
        <title>Dyella monticola sp. nov. and Dyella psychrodurans sp. nov. isolated from monsoon evergreen broad-leaved forest soil of Dinghu Mountain, China.</title>
        <authorList>
            <person name="Gao Z."/>
            <person name="Qiu L."/>
        </authorList>
    </citation>
    <scope>NUCLEOTIDE SEQUENCE [LARGE SCALE GENOMIC DNA]</scope>
    <source>
        <strain evidence="2 3">4MSK11</strain>
    </source>
</reference>
<dbReference type="OrthoDB" id="5963145at2"/>